<dbReference type="InterPro" id="IPR002058">
    <property type="entry name" value="PAP_assoc"/>
</dbReference>
<organism evidence="8 9">
    <name type="scientific">Laccaria amethystina LaAM-08-1</name>
    <dbReference type="NCBI Taxonomy" id="1095629"/>
    <lineage>
        <taxon>Eukaryota</taxon>
        <taxon>Fungi</taxon>
        <taxon>Dikarya</taxon>
        <taxon>Basidiomycota</taxon>
        <taxon>Agaricomycotina</taxon>
        <taxon>Agaricomycetes</taxon>
        <taxon>Agaricomycetidae</taxon>
        <taxon>Agaricales</taxon>
        <taxon>Agaricineae</taxon>
        <taxon>Hydnangiaceae</taxon>
        <taxon>Laccaria</taxon>
    </lineage>
</organism>
<feature type="compositionally biased region" description="Pro residues" evidence="5">
    <location>
        <begin position="1"/>
        <end position="16"/>
    </location>
</feature>
<reference evidence="8 9" key="1">
    <citation type="submission" date="2014-04" db="EMBL/GenBank/DDBJ databases">
        <authorList>
            <consortium name="DOE Joint Genome Institute"/>
            <person name="Kuo A."/>
            <person name="Kohler A."/>
            <person name="Nagy L.G."/>
            <person name="Floudas D."/>
            <person name="Copeland A."/>
            <person name="Barry K.W."/>
            <person name="Cichocki N."/>
            <person name="Veneault-Fourrey C."/>
            <person name="LaButti K."/>
            <person name="Lindquist E.A."/>
            <person name="Lipzen A."/>
            <person name="Lundell T."/>
            <person name="Morin E."/>
            <person name="Murat C."/>
            <person name="Sun H."/>
            <person name="Tunlid A."/>
            <person name="Henrissat B."/>
            <person name="Grigoriev I.V."/>
            <person name="Hibbett D.S."/>
            <person name="Martin F."/>
            <person name="Nordberg H.P."/>
            <person name="Cantor M.N."/>
            <person name="Hua S.X."/>
        </authorList>
    </citation>
    <scope>NUCLEOTIDE SEQUENCE [LARGE SCALE GENOMIC DNA]</scope>
    <source>
        <strain evidence="8 9">LaAM-08-1</strain>
    </source>
</reference>
<dbReference type="InterPro" id="IPR045862">
    <property type="entry name" value="Trf4-like"/>
</dbReference>
<feature type="region of interest" description="Disordered" evidence="5">
    <location>
        <begin position="1"/>
        <end position="160"/>
    </location>
</feature>
<dbReference type="SUPFAM" id="SSF81631">
    <property type="entry name" value="PAP/OAS1 substrate-binding domain"/>
    <property type="match status" value="1"/>
</dbReference>
<feature type="domain" description="PAP-associated" evidence="6">
    <location>
        <begin position="411"/>
        <end position="469"/>
    </location>
</feature>
<proteinExistence type="inferred from homology"/>
<dbReference type="Proteomes" id="UP000054477">
    <property type="component" value="Unassembled WGS sequence"/>
</dbReference>
<dbReference type="GO" id="GO:0043634">
    <property type="term" value="P:polyadenylation-dependent ncRNA catabolic process"/>
    <property type="evidence" value="ECO:0007669"/>
    <property type="project" value="TreeGrafter"/>
</dbReference>
<dbReference type="GO" id="GO:0031499">
    <property type="term" value="C:TRAMP complex"/>
    <property type="evidence" value="ECO:0007669"/>
    <property type="project" value="TreeGrafter"/>
</dbReference>
<keyword evidence="3" id="KW-0479">Metal-binding</keyword>
<dbReference type="Pfam" id="PF22600">
    <property type="entry name" value="MTPAP-like_central"/>
    <property type="match status" value="1"/>
</dbReference>
<dbReference type="Gene3D" id="1.10.1410.10">
    <property type="match status" value="1"/>
</dbReference>
<keyword evidence="9" id="KW-1185">Reference proteome</keyword>
<evidence type="ECO:0000259" key="7">
    <source>
        <dbReference type="Pfam" id="PF22600"/>
    </source>
</evidence>
<sequence>MGKSPSPKPGKVPPSEYPNSRARRRDRRVKRSTESTPLASGSSTPRRKSSEKNISSSNGITPAEPLINGSFEGSTDFIPFTFSDSDGESSHDKPKKENGEAQNVDTGSIRDKGKGKARDGYSPEPGLSEETSKSRREKDRQVEREWDRGKRDRGRDDVRHSTKRKHDLLFDFDDGYANKKQRLDASSRKAPWVTGIDWYKYKNVAEMLHAEVETFVHWISPSPVEDEVRGLIVTQISNIVKASFPDARVLPFGSYETKLYLPLGDIDLVILSDSMAYSNKVNVLHALANTLKRSGVTSHVTIIAKAKVPIVKFVTTHGRFNVDISLNQGNGLLSGKIINGFLKDMHGIGAEGKGSMALRSLVMVTKAFLTQRSMNEVYTGGLGSYSIVCLAVSFLQMHPKIRNSEIDPEKNLGVLVMEFFELYGCYFNYDEVGISLRDGGMYFSKRKRGWYDYDRRGILSLEDPADPSNDISKGSYGFHKVRTAFAGAHGILTSTAYLRAGMINSRRGGRSVHLRSHEESEDLSILSTVLGITQETINHRNRSSCSRASFDLVFSTDVCHP</sequence>
<protein>
    <recommendedName>
        <fullName evidence="2">polynucleotide adenylyltransferase</fullName>
        <ecNumber evidence="2">2.7.7.19</ecNumber>
    </recommendedName>
</protein>
<name>A0A0C9XM34_9AGAR</name>
<feature type="compositionally biased region" description="Basic and acidic residues" evidence="5">
    <location>
        <begin position="88"/>
        <end position="99"/>
    </location>
</feature>
<dbReference type="PANTHER" id="PTHR23092:SF15">
    <property type="entry name" value="INACTIVE NON-CANONICAL POLY(A) RNA POLYMERASE PROTEIN TRF4-2-RELATED"/>
    <property type="match status" value="1"/>
</dbReference>
<dbReference type="FunFam" id="1.10.1410.10:FF:000003">
    <property type="entry name" value="non-canonical poly(A) RNA polymerase PAPD7"/>
    <property type="match status" value="1"/>
</dbReference>
<dbReference type="GO" id="GO:0031123">
    <property type="term" value="P:RNA 3'-end processing"/>
    <property type="evidence" value="ECO:0007669"/>
    <property type="project" value="TreeGrafter"/>
</dbReference>
<evidence type="ECO:0000256" key="4">
    <source>
        <dbReference type="ARBA" id="ARBA00022842"/>
    </source>
</evidence>
<comment type="similarity">
    <text evidence="1">Belongs to the DNA polymerase type-B-like family.</text>
</comment>
<dbReference type="Gene3D" id="3.30.460.10">
    <property type="entry name" value="Beta Polymerase, domain 2"/>
    <property type="match status" value="1"/>
</dbReference>
<keyword evidence="4" id="KW-0460">Magnesium</keyword>
<evidence type="ECO:0000256" key="5">
    <source>
        <dbReference type="SAM" id="MobiDB-lite"/>
    </source>
</evidence>
<dbReference type="GO" id="GO:0003729">
    <property type="term" value="F:mRNA binding"/>
    <property type="evidence" value="ECO:0007669"/>
    <property type="project" value="TreeGrafter"/>
</dbReference>
<evidence type="ECO:0000313" key="9">
    <source>
        <dbReference type="Proteomes" id="UP000054477"/>
    </source>
</evidence>
<dbReference type="SUPFAM" id="SSF81301">
    <property type="entry name" value="Nucleotidyltransferase"/>
    <property type="match status" value="1"/>
</dbReference>
<dbReference type="AlphaFoldDB" id="A0A0C9XM34"/>
<dbReference type="CDD" id="cd05402">
    <property type="entry name" value="NT_PAP_TUTase"/>
    <property type="match status" value="1"/>
</dbReference>
<dbReference type="InterPro" id="IPR043519">
    <property type="entry name" value="NT_sf"/>
</dbReference>
<evidence type="ECO:0000259" key="6">
    <source>
        <dbReference type="Pfam" id="PF03828"/>
    </source>
</evidence>
<feature type="compositionally biased region" description="Polar residues" evidence="5">
    <location>
        <begin position="34"/>
        <end position="44"/>
    </location>
</feature>
<dbReference type="GO" id="GO:0005730">
    <property type="term" value="C:nucleolus"/>
    <property type="evidence" value="ECO:0007669"/>
    <property type="project" value="TreeGrafter"/>
</dbReference>
<feature type="compositionally biased region" description="Basic residues" evidence="5">
    <location>
        <begin position="21"/>
        <end position="30"/>
    </location>
</feature>
<dbReference type="EMBL" id="KN838555">
    <property type="protein sequence ID" value="KIK06136.1"/>
    <property type="molecule type" value="Genomic_DNA"/>
</dbReference>
<evidence type="ECO:0000256" key="3">
    <source>
        <dbReference type="ARBA" id="ARBA00022723"/>
    </source>
</evidence>
<evidence type="ECO:0000256" key="1">
    <source>
        <dbReference type="ARBA" id="ARBA00008593"/>
    </source>
</evidence>
<dbReference type="GO" id="GO:0046872">
    <property type="term" value="F:metal ion binding"/>
    <property type="evidence" value="ECO:0007669"/>
    <property type="project" value="UniProtKB-KW"/>
</dbReference>
<dbReference type="Pfam" id="PF03828">
    <property type="entry name" value="PAP_assoc"/>
    <property type="match status" value="1"/>
</dbReference>
<dbReference type="HOGENOM" id="CLU_013572_4_1_1"/>
<evidence type="ECO:0000313" key="8">
    <source>
        <dbReference type="EMBL" id="KIK06136.1"/>
    </source>
</evidence>
<dbReference type="PANTHER" id="PTHR23092">
    <property type="entry name" value="POLY(A) RNA POLYMERASE"/>
    <property type="match status" value="1"/>
</dbReference>
<dbReference type="GO" id="GO:1990817">
    <property type="term" value="F:poly(A) RNA polymerase activity"/>
    <property type="evidence" value="ECO:0007669"/>
    <property type="project" value="UniProtKB-EC"/>
</dbReference>
<dbReference type="OrthoDB" id="273917at2759"/>
<dbReference type="InterPro" id="IPR054708">
    <property type="entry name" value="MTPAP-like_central"/>
</dbReference>
<dbReference type="EC" id="2.7.7.19" evidence="2"/>
<feature type="compositionally biased region" description="Basic and acidic residues" evidence="5">
    <location>
        <begin position="130"/>
        <end position="160"/>
    </location>
</feature>
<dbReference type="STRING" id="1095629.A0A0C9XM34"/>
<feature type="domain" description="Poly(A) RNA polymerase mitochondrial-like central palm" evidence="7">
    <location>
        <begin position="209"/>
        <end position="340"/>
    </location>
</feature>
<dbReference type="GO" id="GO:0010605">
    <property type="term" value="P:negative regulation of macromolecule metabolic process"/>
    <property type="evidence" value="ECO:0007669"/>
    <property type="project" value="UniProtKB-ARBA"/>
</dbReference>
<feature type="compositionally biased region" description="Basic and acidic residues" evidence="5">
    <location>
        <begin position="108"/>
        <end position="121"/>
    </location>
</feature>
<evidence type="ECO:0000256" key="2">
    <source>
        <dbReference type="ARBA" id="ARBA00012388"/>
    </source>
</evidence>
<gene>
    <name evidence="8" type="ORF">K443DRAFT_309928</name>
</gene>
<reference evidence="9" key="2">
    <citation type="submission" date="2015-01" db="EMBL/GenBank/DDBJ databases">
        <title>Evolutionary Origins and Diversification of the Mycorrhizal Mutualists.</title>
        <authorList>
            <consortium name="DOE Joint Genome Institute"/>
            <consortium name="Mycorrhizal Genomics Consortium"/>
            <person name="Kohler A."/>
            <person name="Kuo A."/>
            <person name="Nagy L.G."/>
            <person name="Floudas D."/>
            <person name="Copeland A."/>
            <person name="Barry K.W."/>
            <person name="Cichocki N."/>
            <person name="Veneault-Fourrey C."/>
            <person name="LaButti K."/>
            <person name="Lindquist E.A."/>
            <person name="Lipzen A."/>
            <person name="Lundell T."/>
            <person name="Morin E."/>
            <person name="Murat C."/>
            <person name="Riley R."/>
            <person name="Ohm R."/>
            <person name="Sun H."/>
            <person name="Tunlid A."/>
            <person name="Henrissat B."/>
            <person name="Grigoriev I.V."/>
            <person name="Hibbett D.S."/>
            <person name="Martin F."/>
        </authorList>
    </citation>
    <scope>NUCLEOTIDE SEQUENCE [LARGE SCALE GENOMIC DNA]</scope>
    <source>
        <strain evidence="9">LaAM-08-1</strain>
    </source>
</reference>
<accession>A0A0C9XM34</accession>